<evidence type="ECO:0000256" key="1">
    <source>
        <dbReference type="SAM" id="Phobius"/>
    </source>
</evidence>
<gene>
    <name evidence="2" type="ORF">P7680_17855</name>
</gene>
<keyword evidence="1" id="KW-1133">Transmembrane helix</keyword>
<feature type="transmembrane region" description="Helical" evidence="1">
    <location>
        <begin position="35"/>
        <end position="54"/>
    </location>
</feature>
<proteinExistence type="predicted"/>
<dbReference type="RefSeq" id="WP_114102998.1">
    <property type="nucleotide sequence ID" value="NZ_JARSBO010000009.1"/>
</dbReference>
<feature type="transmembrane region" description="Helical" evidence="1">
    <location>
        <begin position="89"/>
        <end position="110"/>
    </location>
</feature>
<dbReference type="Proteomes" id="UP001529180">
    <property type="component" value="Unassembled WGS sequence"/>
</dbReference>
<keyword evidence="1" id="KW-0812">Transmembrane</keyword>
<keyword evidence="1" id="KW-0472">Membrane</keyword>
<feature type="transmembrane region" description="Helical" evidence="1">
    <location>
        <begin position="131"/>
        <end position="153"/>
    </location>
</feature>
<protein>
    <recommendedName>
        <fullName evidence="4">Intracellular septation protein A</fullName>
    </recommendedName>
</protein>
<dbReference type="EMBL" id="JARSBO010000009">
    <property type="protein sequence ID" value="MDG4720873.1"/>
    <property type="molecule type" value="Genomic_DNA"/>
</dbReference>
<keyword evidence="3" id="KW-1185">Reference proteome</keyword>
<feature type="transmembrane region" description="Helical" evidence="1">
    <location>
        <begin position="61"/>
        <end position="83"/>
    </location>
</feature>
<evidence type="ECO:0000313" key="3">
    <source>
        <dbReference type="Proteomes" id="UP001529180"/>
    </source>
</evidence>
<name>A0ABT6GG36_9PROT</name>
<organism evidence="2 3">
    <name type="scientific">Thalassospira aquimaris</name>
    <dbReference type="NCBI Taxonomy" id="3037796"/>
    <lineage>
        <taxon>Bacteria</taxon>
        <taxon>Pseudomonadati</taxon>
        <taxon>Pseudomonadota</taxon>
        <taxon>Alphaproteobacteria</taxon>
        <taxon>Rhodospirillales</taxon>
        <taxon>Thalassospiraceae</taxon>
        <taxon>Thalassospira</taxon>
    </lineage>
</organism>
<comment type="caution">
    <text evidence="2">The sequence shown here is derived from an EMBL/GenBank/DDBJ whole genome shotgun (WGS) entry which is preliminary data.</text>
</comment>
<feature type="transmembrane region" description="Helical" evidence="1">
    <location>
        <begin position="159"/>
        <end position="180"/>
    </location>
</feature>
<evidence type="ECO:0000313" key="2">
    <source>
        <dbReference type="EMBL" id="MDG4720873.1"/>
    </source>
</evidence>
<reference evidence="2 3" key="1">
    <citation type="submission" date="2023-03" db="EMBL/GenBank/DDBJ databases">
        <title>Strain FZY0004 represents a novel species in the genus Thalassospira isolated from seawater.</title>
        <authorList>
            <person name="Fu Z.-Y."/>
        </authorList>
    </citation>
    <scope>NUCLEOTIDE SEQUENCE [LARGE SCALE GENOMIC DNA]</scope>
    <source>
        <strain evidence="2 3">FZY0004</strain>
    </source>
</reference>
<sequence>MTWSAPNRVIAILLAILGAAYPVLVYFGLSIFSPRLILVLLIVAVLVRAGLFLGNGKRAQAASFLFIAIILASAGIASELVAIRFYPVIVSATLATLFGLSLVSGMPMIERFARLRSGELDAYAIGYTRKLTGIWVGFFIANGCIAAWTALFASIETWTLYNGLLSYVLIGVLFVGEWPVRRILRARHDRKSSEAPRQENA</sequence>
<evidence type="ECO:0008006" key="4">
    <source>
        <dbReference type="Google" id="ProtNLM"/>
    </source>
</evidence>
<feature type="transmembrane region" description="Helical" evidence="1">
    <location>
        <begin position="9"/>
        <end position="29"/>
    </location>
</feature>
<accession>A0ABT6GG36</accession>